<dbReference type="EMBL" id="JASJQH010007395">
    <property type="protein sequence ID" value="KAK9709632.1"/>
    <property type="molecule type" value="Genomic_DNA"/>
</dbReference>
<evidence type="ECO:0000313" key="2">
    <source>
        <dbReference type="Proteomes" id="UP001479436"/>
    </source>
</evidence>
<comment type="caution">
    <text evidence="1">The sequence shown here is derived from an EMBL/GenBank/DDBJ whole genome shotgun (WGS) entry which is preliminary data.</text>
</comment>
<evidence type="ECO:0000313" key="1">
    <source>
        <dbReference type="EMBL" id="KAK9709632.1"/>
    </source>
</evidence>
<gene>
    <name evidence="1" type="ORF">K7432_008902</name>
</gene>
<name>A0ABR2VXX4_9FUNG</name>
<proteinExistence type="predicted"/>
<reference evidence="1 2" key="1">
    <citation type="submission" date="2023-04" db="EMBL/GenBank/DDBJ databases">
        <title>Genome of Basidiobolus ranarum AG-B5.</title>
        <authorList>
            <person name="Stajich J.E."/>
            <person name="Carter-House D."/>
            <person name="Gryganskyi A."/>
        </authorList>
    </citation>
    <scope>NUCLEOTIDE SEQUENCE [LARGE SCALE GENOMIC DNA]</scope>
    <source>
        <strain evidence="1 2">AG-B5</strain>
    </source>
</reference>
<evidence type="ECO:0008006" key="3">
    <source>
        <dbReference type="Google" id="ProtNLM"/>
    </source>
</evidence>
<protein>
    <recommendedName>
        <fullName evidence="3">F-box domain-containing protein</fullName>
    </recommendedName>
</protein>
<accession>A0ABR2VXX4</accession>
<organism evidence="1 2">
    <name type="scientific">Basidiobolus ranarum</name>
    <dbReference type="NCBI Taxonomy" id="34480"/>
    <lineage>
        <taxon>Eukaryota</taxon>
        <taxon>Fungi</taxon>
        <taxon>Fungi incertae sedis</taxon>
        <taxon>Zoopagomycota</taxon>
        <taxon>Entomophthoromycotina</taxon>
        <taxon>Basidiobolomycetes</taxon>
        <taxon>Basidiobolales</taxon>
        <taxon>Basidiobolaceae</taxon>
        <taxon>Basidiobolus</taxon>
    </lineage>
</organism>
<sequence>MPHCLLHNLPSELLDRILLYSCEPVELFYKISRTDKRTFSRYLSSDAYWKGVSQEWCGMAYQPFSENPLQYPRTLTSPPNLESAGCLTSTSFWYHRFNKHAMIPFFWSRKKFIPLPIDSDGTWKYVTNSEWHLVRWKRDSLHFQVLDPTTRELLSYELPNPEYSIVNVTAKESWIVLEAKRNHIRNELMFYVWSSKKQEFIFPPTDPSVSHHFDETANYKYVTSQGPFLITQKIPREVLSSECQIWDLYASTNPVYIPIPQPGSRPFIDLYQFFYRGILTEFDDFEEIKLHPTLSWVSTLTNDSILLWRLGNTNEPTLTLCGQVDFVEVTKENWTIERNDQKSLEAENIAWNSERKHLTVHLVGSKLCVQYTNEPLDSTLQLAAYNFLLYDLPSMESSPAVSLENFERKCHKIRLEISQTSKIEENNIIEMPHLNLIIISYREDIRLRFIFLNVETLQVNSSFSIEVNATDNIHIRKMSKYLNFLLIWTDTGVFSVVKVLNPSILGSFSLELSTIATSNISFVAESQDGRIEEYLLDFS</sequence>
<keyword evidence="2" id="KW-1185">Reference proteome</keyword>
<dbReference type="Proteomes" id="UP001479436">
    <property type="component" value="Unassembled WGS sequence"/>
</dbReference>